<evidence type="ECO:0000256" key="3">
    <source>
        <dbReference type="ARBA" id="ARBA00023125"/>
    </source>
</evidence>
<dbReference type="InterPro" id="IPR000847">
    <property type="entry name" value="LysR_HTH_N"/>
</dbReference>
<dbReference type="AlphaFoldDB" id="A0A5C6QGN4"/>
<dbReference type="Gene3D" id="1.10.10.10">
    <property type="entry name" value="Winged helix-like DNA-binding domain superfamily/Winged helix DNA-binding domain"/>
    <property type="match status" value="1"/>
</dbReference>
<feature type="domain" description="HTH lysR-type" evidence="5">
    <location>
        <begin position="1"/>
        <end position="58"/>
    </location>
</feature>
<dbReference type="OrthoDB" id="570111at2"/>
<dbReference type="GO" id="GO:0043565">
    <property type="term" value="F:sequence-specific DNA binding"/>
    <property type="evidence" value="ECO:0007669"/>
    <property type="project" value="TreeGrafter"/>
</dbReference>
<dbReference type="InterPro" id="IPR036390">
    <property type="entry name" value="WH_DNA-bd_sf"/>
</dbReference>
<dbReference type="EMBL" id="VOLT01000005">
    <property type="protein sequence ID" value="TWX67941.1"/>
    <property type="molecule type" value="Genomic_DNA"/>
</dbReference>
<accession>A0A5C6QGN4</accession>
<dbReference type="PANTHER" id="PTHR30537">
    <property type="entry name" value="HTH-TYPE TRANSCRIPTIONAL REGULATOR"/>
    <property type="match status" value="1"/>
</dbReference>
<protein>
    <submittedName>
        <fullName evidence="6">LysR family transcriptional regulator</fullName>
    </submittedName>
</protein>
<dbReference type="InterPro" id="IPR005119">
    <property type="entry name" value="LysR_subst-bd"/>
</dbReference>
<keyword evidence="3" id="KW-0238">DNA-binding</keyword>
<reference evidence="6 7" key="1">
    <citation type="submission" date="2019-07" db="EMBL/GenBank/DDBJ databases">
        <title>Genomes of sea-ice associated Colwellia species.</title>
        <authorList>
            <person name="Bowman J.P."/>
        </authorList>
    </citation>
    <scope>NUCLEOTIDE SEQUENCE [LARGE SCALE GENOMIC DNA]</scope>
    <source>
        <strain evidence="6 7">ACAM 459</strain>
    </source>
</reference>
<dbReference type="GO" id="GO:0006351">
    <property type="term" value="P:DNA-templated transcription"/>
    <property type="evidence" value="ECO:0007669"/>
    <property type="project" value="TreeGrafter"/>
</dbReference>
<proteinExistence type="inferred from homology"/>
<evidence type="ECO:0000313" key="6">
    <source>
        <dbReference type="EMBL" id="TWX67941.1"/>
    </source>
</evidence>
<evidence type="ECO:0000256" key="1">
    <source>
        <dbReference type="ARBA" id="ARBA00009437"/>
    </source>
</evidence>
<evidence type="ECO:0000256" key="4">
    <source>
        <dbReference type="ARBA" id="ARBA00023163"/>
    </source>
</evidence>
<name>A0A5C6QGN4_9GAMM</name>
<dbReference type="InterPro" id="IPR036388">
    <property type="entry name" value="WH-like_DNA-bd_sf"/>
</dbReference>
<dbReference type="SUPFAM" id="SSF53850">
    <property type="entry name" value="Periplasmic binding protein-like II"/>
    <property type="match status" value="1"/>
</dbReference>
<evidence type="ECO:0000259" key="5">
    <source>
        <dbReference type="PROSITE" id="PS50931"/>
    </source>
</evidence>
<organism evidence="6 7">
    <name type="scientific">Colwellia demingiae</name>
    <dbReference type="NCBI Taxonomy" id="89401"/>
    <lineage>
        <taxon>Bacteria</taxon>
        <taxon>Pseudomonadati</taxon>
        <taxon>Pseudomonadota</taxon>
        <taxon>Gammaproteobacteria</taxon>
        <taxon>Alteromonadales</taxon>
        <taxon>Colwelliaceae</taxon>
        <taxon>Colwellia</taxon>
    </lineage>
</organism>
<dbReference type="Pfam" id="PF00126">
    <property type="entry name" value="HTH_1"/>
    <property type="match status" value="1"/>
</dbReference>
<dbReference type="SUPFAM" id="SSF46785">
    <property type="entry name" value="Winged helix' DNA-binding domain"/>
    <property type="match status" value="1"/>
</dbReference>
<comment type="similarity">
    <text evidence="1">Belongs to the LysR transcriptional regulatory family.</text>
</comment>
<keyword evidence="7" id="KW-1185">Reference proteome</keyword>
<comment type="caution">
    <text evidence="6">The sequence shown here is derived from an EMBL/GenBank/DDBJ whole genome shotgun (WGS) entry which is preliminary data.</text>
</comment>
<keyword evidence="2" id="KW-0805">Transcription regulation</keyword>
<dbReference type="Gene3D" id="3.40.190.290">
    <property type="match status" value="1"/>
</dbReference>
<sequence>MNWDDIKIFLEVARAERLSTAAKRLTMDASTVSRRLHKLEESIATKLFDRTQDGHVLTPDGEMLLKSACKMEQDAQHALSNIHNNNEENCGLVRIGVTEALGNFFVSPNLLPLQQQHPNIDVHLLLFSRYVKISRNEADIAIAVERPKSTSMIVSKLCDYKLQLYAHQDYLDKCLDHNFKQYPQGITLDNLAEHKWVTYVDNLIFTDQLSYIKELDRYLAGELKANFSSTSIISQYFAIKSGLGIGILPCFLADQDKNLIKLHSQDITISRSFWLVTHPESKRLSHVNTVWQYLKQLVLDHAELLNPKE</sequence>
<dbReference type="RefSeq" id="WP_146787966.1">
    <property type="nucleotide sequence ID" value="NZ_VOLT01000005.1"/>
</dbReference>
<evidence type="ECO:0000313" key="7">
    <source>
        <dbReference type="Proteomes" id="UP000321822"/>
    </source>
</evidence>
<dbReference type="Proteomes" id="UP000321822">
    <property type="component" value="Unassembled WGS sequence"/>
</dbReference>
<dbReference type="PANTHER" id="PTHR30537:SF3">
    <property type="entry name" value="TRANSCRIPTIONAL REGULATORY PROTEIN"/>
    <property type="match status" value="1"/>
</dbReference>
<dbReference type="InterPro" id="IPR058163">
    <property type="entry name" value="LysR-type_TF_proteobact-type"/>
</dbReference>
<gene>
    <name evidence="6" type="ORF">ESZ36_11705</name>
</gene>
<dbReference type="GO" id="GO:0003700">
    <property type="term" value="F:DNA-binding transcription factor activity"/>
    <property type="evidence" value="ECO:0007669"/>
    <property type="project" value="InterPro"/>
</dbReference>
<keyword evidence="4" id="KW-0804">Transcription</keyword>
<dbReference type="Pfam" id="PF03466">
    <property type="entry name" value="LysR_substrate"/>
    <property type="match status" value="1"/>
</dbReference>
<evidence type="ECO:0000256" key="2">
    <source>
        <dbReference type="ARBA" id="ARBA00023015"/>
    </source>
</evidence>
<dbReference type="PROSITE" id="PS50931">
    <property type="entry name" value="HTH_LYSR"/>
    <property type="match status" value="1"/>
</dbReference>